<accession>A0AAP0QT22</accession>
<dbReference type="EMBL" id="JBCGBO010000003">
    <property type="protein sequence ID" value="KAK9213975.1"/>
    <property type="molecule type" value="Genomic_DNA"/>
</dbReference>
<keyword evidence="3" id="KW-1185">Reference proteome</keyword>
<gene>
    <name evidence="2" type="ORF">WN944_005961</name>
</gene>
<comment type="caution">
    <text evidence="2">The sequence shown here is derived from an EMBL/GenBank/DDBJ whole genome shotgun (WGS) entry which is preliminary data.</text>
</comment>
<feature type="transmembrane region" description="Helical" evidence="1">
    <location>
        <begin position="131"/>
        <end position="151"/>
    </location>
</feature>
<feature type="transmembrane region" description="Helical" evidence="1">
    <location>
        <begin position="99"/>
        <end position="119"/>
    </location>
</feature>
<proteinExistence type="predicted"/>
<sequence length="177" mass="20280">MVTIQTFNIVYLINWITILHDCFDLSDKSVREEWRCCCSGMSNYSSLDTLPRLSFNVVGTLNNFLSDKLTKFRVGNVLVCGPCCTYQFSILIYDIYALLYWKLIELVCSICTLLTFLFSADHSRPNDIRDFSEYLFLSSRASLSLVILKYFHMLLLSQDCLALMNKLNGFALLGVSV</sequence>
<keyword evidence="1" id="KW-1133">Transmembrane helix</keyword>
<keyword evidence="1" id="KW-0812">Transmembrane</keyword>
<dbReference type="Proteomes" id="UP001428341">
    <property type="component" value="Unassembled WGS sequence"/>
</dbReference>
<evidence type="ECO:0000313" key="2">
    <source>
        <dbReference type="EMBL" id="KAK9213975.1"/>
    </source>
</evidence>
<name>A0AAP0QT22_9ROSI</name>
<evidence type="ECO:0000313" key="3">
    <source>
        <dbReference type="Proteomes" id="UP001428341"/>
    </source>
</evidence>
<evidence type="ECO:0000256" key="1">
    <source>
        <dbReference type="SAM" id="Phobius"/>
    </source>
</evidence>
<keyword evidence="1" id="KW-0472">Membrane</keyword>
<protein>
    <submittedName>
        <fullName evidence="2">Uncharacterized protein</fullName>
    </submittedName>
</protein>
<reference evidence="2 3" key="1">
    <citation type="submission" date="2024-05" db="EMBL/GenBank/DDBJ databases">
        <title>Haplotype-resolved chromosome-level genome assembly of Huyou (Citrus changshanensis).</title>
        <authorList>
            <person name="Miao C."/>
            <person name="Chen W."/>
            <person name="Wu Y."/>
            <person name="Wang L."/>
            <person name="Zhao S."/>
            <person name="Grierson D."/>
            <person name="Xu C."/>
            <person name="Chen K."/>
        </authorList>
    </citation>
    <scope>NUCLEOTIDE SEQUENCE [LARGE SCALE GENOMIC DNA]</scope>
    <source>
        <strain evidence="2">01-14</strain>
        <tissue evidence="2">Leaf</tissue>
    </source>
</reference>
<organism evidence="2 3">
    <name type="scientific">Citrus x changshan-huyou</name>
    <dbReference type="NCBI Taxonomy" id="2935761"/>
    <lineage>
        <taxon>Eukaryota</taxon>
        <taxon>Viridiplantae</taxon>
        <taxon>Streptophyta</taxon>
        <taxon>Embryophyta</taxon>
        <taxon>Tracheophyta</taxon>
        <taxon>Spermatophyta</taxon>
        <taxon>Magnoliopsida</taxon>
        <taxon>eudicotyledons</taxon>
        <taxon>Gunneridae</taxon>
        <taxon>Pentapetalae</taxon>
        <taxon>rosids</taxon>
        <taxon>malvids</taxon>
        <taxon>Sapindales</taxon>
        <taxon>Rutaceae</taxon>
        <taxon>Aurantioideae</taxon>
        <taxon>Citrus</taxon>
    </lineage>
</organism>
<dbReference type="AlphaFoldDB" id="A0AAP0QT22"/>